<accession>A0ABQ8GNL1</accession>
<dbReference type="Proteomes" id="UP000774617">
    <property type="component" value="Unassembled WGS sequence"/>
</dbReference>
<keyword evidence="3" id="KW-0349">Heme</keyword>
<reference evidence="4 5" key="1">
    <citation type="journal article" date="2021" name="Nat. Commun.">
        <title>Genetic determinants of endophytism in the Arabidopsis root mycobiome.</title>
        <authorList>
            <person name="Mesny F."/>
            <person name="Miyauchi S."/>
            <person name="Thiergart T."/>
            <person name="Pickel B."/>
            <person name="Atanasova L."/>
            <person name="Karlsson M."/>
            <person name="Huettel B."/>
            <person name="Barry K.W."/>
            <person name="Haridas S."/>
            <person name="Chen C."/>
            <person name="Bauer D."/>
            <person name="Andreopoulos W."/>
            <person name="Pangilinan J."/>
            <person name="LaButti K."/>
            <person name="Riley R."/>
            <person name="Lipzen A."/>
            <person name="Clum A."/>
            <person name="Drula E."/>
            <person name="Henrissat B."/>
            <person name="Kohler A."/>
            <person name="Grigoriev I.V."/>
            <person name="Martin F.M."/>
            <person name="Hacquard S."/>
        </authorList>
    </citation>
    <scope>NUCLEOTIDE SEQUENCE [LARGE SCALE GENOMIC DNA]</scope>
    <source>
        <strain evidence="4 5">MPI-SDFR-AT-0080</strain>
    </source>
</reference>
<proteinExistence type="inferred from homology"/>
<dbReference type="InterPro" id="IPR017972">
    <property type="entry name" value="Cyt_P450_CS"/>
</dbReference>
<gene>
    <name evidence="4" type="ORF">B0J12DRAFT_724939</name>
</gene>
<keyword evidence="2 3" id="KW-0408">Iron</keyword>
<evidence type="ECO:0000313" key="5">
    <source>
        <dbReference type="Proteomes" id="UP000774617"/>
    </source>
</evidence>
<dbReference type="InterPro" id="IPR002401">
    <property type="entry name" value="Cyt_P450_E_grp-I"/>
</dbReference>
<keyword evidence="3" id="KW-0560">Oxidoreductase</keyword>
<sequence length="124" mass="13940">MSVWDLGMNEEVFPDAKRFVSERWIEDVNTADGTPLERYFVGFGKGDTSCLGVNLAKAELILRLGTVYLYFGSDLFETDKFVVELAHHFFLGSSGLDSNGVQVQVRNADENTLQRSDLERLGKK</sequence>
<evidence type="ECO:0000313" key="4">
    <source>
        <dbReference type="EMBL" id="KAH7061348.1"/>
    </source>
</evidence>
<organism evidence="4 5">
    <name type="scientific">Macrophomina phaseolina</name>
    <dbReference type="NCBI Taxonomy" id="35725"/>
    <lineage>
        <taxon>Eukaryota</taxon>
        <taxon>Fungi</taxon>
        <taxon>Dikarya</taxon>
        <taxon>Ascomycota</taxon>
        <taxon>Pezizomycotina</taxon>
        <taxon>Dothideomycetes</taxon>
        <taxon>Dothideomycetes incertae sedis</taxon>
        <taxon>Botryosphaeriales</taxon>
        <taxon>Botryosphaeriaceae</taxon>
        <taxon>Macrophomina</taxon>
    </lineage>
</organism>
<keyword evidence="3" id="KW-0503">Monooxygenase</keyword>
<name>A0ABQ8GNL1_9PEZI</name>
<dbReference type="Pfam" id="PF00067">
    <property type="entry name" value="p450"/>
    <property type="match status" value="1"/>
</dbReference>
<comment type="caution">
    <text evidence="4">The sequence shown here is derived from an EMBL/GenBank/DDBJ whole genome shotgun (WGS) entry which is preliminary data.</text>
</comment>
<dbReference type="Gene3D" id="1.10.630.10">
    <property type="entry name" value="Cytochrome P450"/>
    <property type="match status" value="1"/>
</dbReference>
<keyword evidence="1 3" id="KW-0479">Metal-binding</keyword>
<dbReference type="PRINTS" id="PR00463">
    <property type="entry name" value="EP450I"/>
</dbReference>
<comment type="similarity">
    <text evidence="3">Belongs to the cytochrome P450 family.</text>
</comment>
<evidence type="ECO:0000256" key="1">
    <source>
        <dbReference type="ARBA" id="ARBA00022723"/>
    </source>
</evidence>
<dbReference type="InterPro" id="IPR036396">
    <property type="entry name" value="Cyt_P450_sf"/>
</dbReference>
<evidence type="ECO:0000256" key="2">
    <source>
        <dbReference type="ARBA" id="ARBA00023004"/>
    </source>
</evidence>
<keyword evidence="5" id="KW-1185">Reference proteome</keyword>
<dbReference type="SUPFAM" id="SSF48264">
    <property type="entry name" value="Cytochrome P450"/>
    <property type="match status" value="1"/>
</dbReference>
<evidence type="ECO:0000256" key="3">
    <source>
        <dbReference type="RuleBase" id="RU000461"/>
    </source>
</evidence>
<dbReference type="InterPro" id="IPR001128">
    <property type="entry name" value="Cyt_P450"/>
</dbReference>
<evidence type="ECO:0008006" key="6">
    <source>
        <dbReference type="Google" id="ProtNLM"/>
    </source>
</evidence>
<protein>
    <recommendedName>
        <fullName evidence="6">Cytochrome P450</fullName>
    </recommendedName>
</protein>
<dbReference type="EMBL" id="JAGTJR010000004">
    <property type="protein sequence ID" value="KAH7061348.1"/>
    <property type="molecule type" value="Genomic_DNA"/>
</dbReference>
<dbReference type="PROSITE" id="PS00086">
    <property type="entry name" value="CYTOCHROME_P450"/>
    <property type="match status" value="1"/>
</dbReference>